<reference evidence="1 2" key="1">
    <citation type="journal article" date="2021" name="Appl. Environ. Microbiol.">
        <title>Genetic linkage and physical mapping for an oyster mushroom Pleurotus cornucopiae and QTL analysis for the trait cap color.</title>
        <authorList>
            <person name="Zhang Y."/>
            <person name="Gao W."/>
            <person name="Sonnenberg A."/>
            <person name="Chen Q."/>
            <person name="Zhang J."/>
            <person name="Huang C."/>
        </authorList>
    </citation>
    <scope>NUCLEOTIDE SEQUENCE [LARGE SCALE GENOMIC DNA]</scope>
    <source>
        <strain evidence="1">CCMSSC00406</strain>
    </source>
</reference>
<evidence type="ECO:0000313" key="2">
    <source>
        <dbReference type="Proteomes" id="UP000824881"/>
    </source>
</evidence>
<protein>
    <submittedName>
        <fullName evidence="1">Uncharacterized protein</fullName>
    </submittedName>
</protein>
<evidence type="ECO:0000313" key="1">
    <source>
        <dbReference type="EMBL" id="KAG9218159.1"/>
    </source>
</evidence>
<dbReference type="Proteomes" id="UP000824881">
    <property type="component" value="Unassembled WGS sequence"/>
</dbReference>
<accession>A0ACB7IJ22</accession>
<keyword evidence="2" id="KW-1185">Reference proteome</keyword>
<dbReference type="EMBL" id="WQMT02000010">
    <property type="protein sequence ID" value="KAG9218159.1"/>
    <property type="molecule type" value="Genomic_DNA"/>
</dbReference>
<name>A0ACB7IJ22_PLECO</name>
<comment type="caution">
    <text evidence="1">The sequence shown here is derived from an EMBL/GenBank/DDBJ whole genome shotgun (WGS) entry which is preliminary data.</text>
</comment>
<gene>
    <name evidence="1" type="ORF">CCMSSC00406_0008098</name>
</gene>
<organism evidence="1 2">
    <name type="scientific">Pleurotus cornucopiae</name>
    <name type="common">Cornucopia mushroom</name>
    <dbReference type="NCBI Taxonomy" id="5321"/>
    <lineage>
        <taxon>Eukaryota</taxon>
        <taxon>Fungi</taxon>
        <taxon>Dikarya</taxon>
        <taxon>Basidiomycota</taxon>
        <taxon>Agaricomycotina</taxon>
        <taxon>Agaricomycetes</taxon>
        <taxon>Agaricomycetidae</taxon>
        <taxon>Agaricales</taxon>
        <taxon>Pleurotineae</taxon>
        <taxon>Pleurotaceae</taxon>
        <taxon>Pleurotus</taxon>
    </lineage>
</organism>
<proteinExistence type="predicted"/>
<sequence>MAPSSKRALPSKEATLFRELLTLYETRQLKKGVKTADQILKKFPEHGETLCMKGLCLAQSGKHEEGIELVKKGMRFDLTSHICWHVFGLIQKDEKNYEEALKSYTQALRFDKENINILRDSAQLQTQLRIYDGLVETRHTLLRLRPSLRQHWIALAVAHHLNGNLSSAKKILEHYEYSLKNIPDYDVEHSETLLYHVRILEDLGEYAEGLSLLDINSKSRAIVDRTAVMESRARLLSKLRDADASNAWRALIDHNSDCYEYYRGYLASKDVDLDNPSDDSRAQALAILQEFASQLPKAATPRRMALSFATDEQFSDLIQQYLRSGLAKGVPSLFADIKGLYTEPQKYKAIQEAAEAILQENTPPEGQCSRGEPTTYLWTLCFLAQHYSYVPRATPSQPLPSPDFERALALLSTAIAHTPTLPELYSLRARVLKRAGDPLGAAAAMNEARLLDGQDRFLNTKCAKYHLRAGMIDEAIQFFGMFTKKDAANPGADLEEMQSTLYLIEAGDSEYRLGKLHLALKRYVAVDKIFHEMEDDQYDFHGYSLRKFNLNIYLNLLAWEDRLRSHPAYVTAALQASRIFVKVHDDPSLVTAASSSVRLSDAEKKARKKAKKAASKAHDDKKPAASTADDTVENTPAKDDDPDGVKLLGAADGLDRAAKLLQPLESLAASNIDAWLVIYDVAVRRKKYLQAIKALKHAQTLDPEHPELHTRLVDFTKRVSAFPQVPPPPIGPLVTTSLATLLPEEVSLETYNSLYLQRHSGRAPAVLAAAQVSHSLGAAIEEVDATLFTTLADDAQLDILTASKILDFLKAIKSSRVEEYRLACLSRFPLSTVFMTQSELSEKQKQTAEGTALVEAEKLEAVP</sequence>